<dbReference type="Proteomes" id="UP000003656">
    <property type="component" value="Unassembled WGS sequence"/>
</dbReference>
<evidence type="ECO:0000313" key="2">
    <source>
        <dbReference type="Proteomes" id="UP000003656"/>
    </source>
</evidence>
<proteinExistence type="predicted"/>
<evidence type="ECO:0000313" key="1">
    <source>
        <dbReference type="EMBL" id="EFA23592.1"/>
    </source>
</evidence>
<sequence>MTFGTRWPRFTQWTPRLWQRRVGTAAGRNNNVINGTVNGTGCILHHRCSGTA</sequence>
<name>D1NSE0_9BIFI</name>
<organism evidence="1 2">
    <name type="scientific">Bifidobacterium gallicum DSM 20093 = LMG 11596</name>
    <dbReference type="NCBI Taxonomy" id="561180"/>
    <lineage>
        <taxon>Bacteria</taxon>
        <taxon>Bacillati</taxon>
        <taxon>Actinomycetota</taxon>
        <taxon>Actinomycetes</taxon>
        <taxon>Bifidobacteriales</taxon>
        <taxon>Bifidobacteriaceae</taxon>
        <taxon>Bifidobacterium</taxon>
    </lineage>
</organism>
<reference evidence="1 2" key="1">
    <citation type="submission" date="2009-11" db="EMBL/GenBank/DDBJ databases">
        <authorList>
            <person name="Weinstock G."/>
            <person name="Sodergren E."/>
            <person name="Clifton S."/>
            <person name="Fulton L."/>
            <person name="Fulton B."/>
            <person name="Courtney L."/>
            <person name="Fronick C."/>
            <person name="Harrison M."/>
            <person name="Strong C."/>
            <person name="Farmer C."/>
            <person name="Delahaunty K."/>
            <person name="Markovic C."/>
            <person name="Hall O."/>
            <person name="Minx P."/>
            <person name="Tomlinson C."/>
            <person name="Mitreva M."/>
            <person name="Nelson J."/>
            <person name="Hou S."/>
            <person name="Wollam A."/>
            <person name="Pepin K.H."/>
            <person name="Johnson M."/>
            <person name="Bhonagiri V."/>
            <person name="Nash W.E."/>
            <person name="Warren W."/>
            <person name="Chinwalla A."/>
            <person name="Mardis E.R."/>
            <person name="Wilson R.K."/>
        </authorList>
    </citation>
    <scope>NUCLEOTIDE SEQUENCE [LARGE SCALE GENOMIC DNA]</scope>
    <source>
        <strain evidence="1 2">DSM 20093</strain>
    </source>
</reference>
<dbReference type="STRING" id="561180.BIFGAL_02697"/>
<accession>D1NSE0</accession>
<protein>
    <submittedName>
        <fullName evidence="1">Uncharacterized protein</fullName>
    </submittedName>
</protein>
<gene>
    <name evidence="1" type="ORF">BIFGAL_02697</name>
</gene>
<dbReference type="EMBL" id="ABXB03000001">
    <property type="protein sequence ID" value="EFA23592.1"/>
    <property type="molecule type" value="Genomic_DNA"/>
</dbReference>
<comment type="caution">
    <text evidence="1">The sequence shown here is derived from an EMBL/GenBank/DDBJ whole genome shotgun (WGS) entry which is preliminary data.</text>
</comment>
<dbReference type="AlphaFoldDB" id="D1NSE0"/>